<evidence type="ECO:0000256" key="2">
    <source>
        <dbReference type="ARBA" id="ARBA00022723"/>
    </source>
</evidence>
<keyword evidence="6" id="KW-0539">Nucleus</keyword>
<sequence>MTASLSGKVRCTYIDCPQAFYSIREMKNHKDDFPEHHYCKRCDEDFHNEESFMIHKLKSTKHVTCPVCGMEFNSEGGRDAHIRQANGGVSLAGWDFEAMAFRPKPTIEPKDDQPDHVAKDSANMVFEHWPLPGERLETELKDFPKLSLNEQGSNETDPFHGNLVRLKPRPLKSPQTASEGANTPNAGQTLLLLDSKWDANRFLHGASSRYMCPCGMSFDAKDEFEMHILRKSTATRTTQCPGCLRVFKTTAALIAHCESPSTRCDVNAGGRFPQIIDELSGGVIQMAGFNPDGTVKYEAGKLDLTETTVVGTDLRKW</sequence>
<feature type="domain" description="C2H2-type" evidence="8">
    <location>
        <begin position="63"/>
        <end position="83"/>
    </location>
</feature>
<dbReference type="Pfam" id="PF24666">
    <property type="entry name" value="zf-C2H2_fungi_2"/>
    <property type="match status" value="1"/>
</dbReference>
<keyword evidence="3" id="KW-0677">Repeat</keyword>
<evidence type="ECO:0000313" key="9">
    <source>
        <dbReference type="EMBL" id="PKY05580.1"/>
    </source>
</evidence>
<evidence type="ECO:0000256" key="7">
    <source>
        <dbReference type="SAM" id="MobiDB-lite"/>
    </source>
</evidence>
<evidence type="ECO:0000259" key="8">
    <source>
        <dbReference type="SMART" id="SM00355"/>
    </source>
</evidence>
<protein>
    <recommendedName>
        <fullName evidence="8">C2H2-type domain-containing protein</fullName>
    </recommendedName>
</protein>
<dbReference type="EMBL" id="MSFM01000004">
    <property type="protein sequence ID" value="PKY05580.1"/>
    <property type="molecule type" value="Genomic_DNA"/>
</dbReference>
<evidence type="ECO:0000256" key="1">
    <source>
        <dbReference type="ARBA" id="ARBA00004123"/>
    </source>
</evidence>
<evidence type="ECO:0000256" key="6">
    <source>
        <dbReference type="ARBA" id="ARBA00023242"/>
    </source>
</evidence>
<keyword evidence="4" id="KW-0863">Zinc-finger</keyword>
<reference evidence="9" key="1">
    <citation type="submission" date="2016-12" db="EMBL/GenBank/DDBJ databases">
        <title>The genomes of Aspergillus section Nigri reveals drivers in fungal speciation.</title>
        <authorList>
            <consortium name="DOE Joint Genome Institute"/>
            <person name="Vesth T.C."/>
            <person name="Nybo J."/>
            <person name="Theobald S."/>
            <person name="Brandl J."/>
            <person name="Frisvad J.C."/>
            <person name="Nielsen K.F."/>
            <person name="Lyhne E.K."/>
            <person name="Kogle M.E."/>
            <person name="Kuo A."/>
            <person name="Riley R."/>
            <person name="Clum A."/>
            <person name="Nolan M."/>
            <person name="Lipzen A."/>
            <person name="Salamov A."/>
            <person name="Henrissat B."/>
            <person name="Wiebenga A."/>
            <person name="De vries R.P."/>
            <person name="Grigoriev I.V."/>
            <person name="Mortensen U.H."/>
            <person name="Andersen M.R."/>
            <person name="Baker S.E."/>
        </authorList>
    </citation>
    <scope>NUCLEOTIDE SEQUENCE</scope>
    <source>
        <strain evidence="9">IBT 28561</strain>
    </source>
</reference>
<feature type="compositionally biased region" description="Polar residues" evidence="7">
    <location>
        <begin position="173"/>
        <end position="185"/>
    </location>
</feature>
<organism evidence="9 10">
    <name type="scientific">Aspergillus campestris (strain IBT 28561)</name>
    <dbReference type="NCBI Taxonomy" id="1392248"/>
    <lineage>
        <taxon>Eukaryota</taxon>
        <taxon>Fungi</taxon>
        <taxon>Dikarya</taxon>
        <taxon>Ascomycota</taxon>
        <taxon>Pezizomycotina</taxon>
        <taxon>Eurotiomycetes</taxon>
        <taxon>Eurotiomycetidae</taxon>
        <taxon>Eurotiales</taxon>
        <taxon>Aspergillaceae</taxon>
        <taxon>Aspergillus</taxon>
        <taxon>Aspergillus subgen. Circumdati</taxon>
    </lineage>
</organism>
<dbReference type="InterPro" id="IPR050888">
    <property type="entry name" value="ZnF_C2H2-type_TF"/>
</dbReference>
<comment type="subcellular location">
    <subcellularLocation>
        <location evidence="1">Nucleus</location>
    </subcellularLocation>
</comment>
<dbReference type="GeneID" id="36542477"/>
<dbReference type="GO" id="GO:0008270">
    <property type="term" value="F:zinc ion binding"/>
    <property type="evidence" value="ECO:0007669"/>
    <property type="project" value="UniProtKB-KW"/>
</dbReference>
<dbReference type="GO" id="GO:0005634">
    <property type="term" value="C:nucleus"/>
    <property type="evidence" value="ECO:0007669"/>
    <property type="project" value="UniProtKB-SubCell"/>
</dbReference>
<dbReference type="RefSeq" id="XP_024694174.1">
    <property type="nucleotide sequence ID" value="XM_024834953.1"/>
</dbReference>
<gene>
    <name evidence="9" type="ORF">P168DRAFT_266193</name>
</gene>
<feature type="domain" description="C2H2-type" evidence="8">
    <location>
        <begin position="238"/>
        <end position="258"/>
    </location>
</feature>
<keyword evidence="10" id="KW-1185">Reference proteome</keyword>
<dbReference type="VEuPathDB" id="FungiDB:P168DRAFT_266193"/>
<keyword evidence="5" id="KW-0862">Zinc</keyword>
<accession>A0A2I1D6S3</accession>
<dbReference type="Gene3D" id="3.30.160.60">
    <property type="entry name" value="Classic Zinc Finger"/>
    <property type="match status" value="1"/>
</dbReference>
<dbReference type="PANTHER" id="PTHR24406">
    <property type="entry name" value="TRANSCRIPTIONAL REPRESSOR CTCFL-RELATED"/>
    <property type="match status" value="1"/>
</dbReference>
<evidence type="ECO:0000313" key="10">
    <source>
        <dbReference type="Proteomes" id="UP000234254"/>
    </source>
</evidence>
<evidence type="ECO:0000256" key="3">
    <source>
        <dbReference type="ARBA" id="ARBA00022737"/>
    </source>
</evidence>
<name>A0A2I1D6S3_ASPC2</name>
<feature type="region of interest" description="Disordered" evidence="7">
    <location>
        <begin position="148"/>
        <end position="185"/>
    </location>
</feature>
<dbReference type="SMART" id="SM00355">
    <property type="entry name" value="ZnF_C2H2"/>
    <property type="match status" value="4"/>
</dbReference>
<comment type="caution">
    <text evidence="9">The sequence shown here is derived from an EMBL/GenBank/DDBJ whole genome shotgun (WGS) entry which is preliminary data.</text>
</comment>
<evidence type="ECO:0000256" key="4">
    <source>
        <dbReference type="ARBA" id="ARBA00022771"/>
    </source>
</evidence>
<dbReference type="AlphaFoldDB" id="A0A2I1D6S3"/>
<feature type="domain" description="C2H2-type" evidence="8">
    <location>
        <begin position="9"/>
        <end position="36"/>
    </location>
</feature>
<evidence type="ECO:0000256" key="5">
    <source>
        <dbReference type="ARBA" id="ARBA00022833"/>
    </source>
</evidence>
<dbReference type="OrthoDB" id="8117402at2759"/>
<dbReference type="Proteomes" id="UP000234254">
    <property type="component" value="Unassembled WGS sequence"/>
</dbReference>
<keyword evidence="2" id="KW-0479">Metal-binding</keyword>
<feature type="domain" description="C2H2-type" evidence="8">
    <location>
        <begin position="37"/>
        <end position="62"/>
    </location>
</feature>
<proteinExistence type="predicted"/>
<dbReference type="Pfam" id="PF12874">
    <property type="entry name" value="zf-met"/>
    <property type="match status" value="1"/>
</dbReference>
<dbReference type="InterPro" id="IPR013087">
    <property type="entry name" value="Znf_C2H2_type"/>
</dbReference>